<gene>
    <name evidence="7" type="ORF">JW984_06765</name>
</gene>
<evidence type="ECO:0000256" key="1">
    <source>
        <dbReference type="ARBA" id="ARBA00004651"/>
    </source>
</evidence>
<dbReference type="PANTHER" id="PTHR42770">
    <property type="entry name" value="AMINO ACID TRANSPORTER-RELATED"/>
    <property type="match status" value="1"/>
</dbReference>
<dbReference type="Proteomes" id="UP000809273">
    <property type="component" value="Unassembled WGS sequence"/>
</dbReference>
<evidence type="ECO:0000256" key="6">
    <source>
        <dbReference type="SAM" id="Phobius"/>
    </source>
</evidence>
<keyword evidence="4 6" id="KW-1133">Transmembrane helix</keyword>
<dbReference type="PANTHER" id="PTHR42770:SF11">
    <property type="entry name" value="INNER MEMBRANE TRANSPORT PROTEIN YBAT"/>
    <property type="match status" value="1"/>
</dbReference>
<dbReference type="InterPro" id="IPR002293">
    <property type="entry name" value="AA/rel_permease1"/>
</dbReference>
<dbReference type="InterPro" id="IPR050367">
    <property type="entry name" value="APC_superfamily"/>
</dbReference>
<dbReference type="AlphaFoldDB" id="A0A9D8PPF0"/>
<evidence type="ECO:0000256" key="5">
    <source>
        <dbReference type="ARBA" id="ARBA00023136"/>
    </source>
</evidence>
<evidence type="ECO:0000313" key="8">
    <source>
        <dbReference type="Proteomes" id="UP000809273"/>
    </source>
</evidence>
<keyword evidence="3 6" id="KW-0812">Transmembrane</keyword>
<evidence type="ECO:0000256" key="3">
    <source>
        <dbReference type="ARBA" id="ARBA00022692"/>
    </source>
</evidence>
<comment type="subcellular location">
    <subcellularLocation>
        <location evidence="1">Cell membrane</location>
        <topology evidence="1">Multi-pass membrane protein</topology>
    </subcellularLocation>
</comment>
<feature type="transmembrane region" description="Helical" evidence="6">
    <location>
        <begin position="220"/>
        <end position="241"/>
    </location>
</feature>
<dbReference type="EMBL" id="JAFGIX010000032">
    <property type="protein sequence ID" value="MBN1572885.1"/>
    <property type="molecule type" value="Genomic_DNA"/>
</dbReference>
<organism evidence="7 8">
    <name type="scientific">Candidatus Zymogenus saltonus</name>
    <dbReference type="NCBI Taxonomy" id="2844893"/>
    <lineage>
        <taxon>Bacteria</taxon>
        <taxon>Deltaproteobacteria</taxon>
        <taxon>Candidatus Zymogenia</taxon>
        <taxon>Candidatus Zymogeniales</taxon>
        <taxon>Candidatus Zymogenaceae</taxon>
        <taxon>Candidatus Zymogenus</taxon>
    </lineage>
</organism>
<sequence>MAVLKRAVGLRTVVSTGAGMALATVTYISFIELASYLTGNSAWIAILTSGTMAVLAGSCFCELNSMYPTAAGLKLYVEKAFNERIAIIIAGVYVMGQIAIVGAEVFILSQVLSVGITIIPPVIWAIAFMAILFFLNYRGIRIAGMTQDIIAYTMFAGLILISVYGFYRIDFHIPNPIAIGSLDGFIQAVAIGISSYIAFEWVVTISEEVTDVKLVPKGMMIGLGILAIVYALFSTAMTSVLGNEGMVWALRPDFLPADIPVLL</sequence>
<evidence type="ECO:0000256" key="2">
    <source>
        <dbReference type="ARBA" id="ARBA00022475"/>
    </source>
</evidence>
<reference evidence="7" key="1">
    <citation type="journal article" date="2021" name="Environ. Microbiol.">
        <title>Genomic characterization of three novel Desulfobacterota classes expand the metabolic and phylogenetic diversity of the phylum.</title>
        <authorList>
            <person name="Murphy C.L."/>
            <person name="Biggerstaff J."/>
            <person name="Eichhorn A."/>
            <person name="Ewing E."/>
            <person name="Shahan R."/>
            <person name="Soriano D."/>
            <person name="Stewart S."/>
            <person name="VanMol K."/>
            <person name="Walker R."/>
            <person name="Walters P."/>
            <person name="Elshahed M.S."/>
            <person name="Youssef N.H."/>
        </authorList>
    </citation>
    <scope>NUCLEOTIDE SEQUENCE</scope>
    <source>
        <strain evidence="7">Zod_Metabat.24</strain>
    </source>
</reference>
<feature type="transmembrane region" description="Helical" evidence="6">
    <location>
        <begin position="149"/>
        <end position="167"/>
    </location>
</feature>
<dbReference type="Gene3D" id="1.20.1740.10">
    <property type="entry name" value="Amino acid/polyamine transporter I"/>
    <property type="match status" value="1"/>
</dbReference>
<evidence type="ECO:0000256" key="4">
    <source>
        <dbReference type="ARBA" id="ARBA00022989"/>
    </source>
</evidence>
<dbReference type="GO" id="GO:0005886">
    <property type="term" value="C:plasma membrane"/>
    <property type="evidence" value="ECO:0007669"/>
    <property type="project" value="UniProtKB-SubCell"/>
</dbReference>
<keyword evidence="2" id="KW-1003">Cell membrane</keyword>
<dbReference type="Pfam" id="PF13520">
    <property type="entry name" value="AA_permease_2"/>
    <property type="match status" value="1"/>
</dbReference>
<keyword evidence="5 6" id="KW-0472">Membrane</keyword>
<feature type="transmembrane region" description="Helical" evidence="6">
    <location>
        <begin position="114"/>
        <end position="137"/>
    </location>
</feature>
<accession>A0A9D8PPF0</accession>
<feature type="transmembrane region" description="Helical" evidence="6">
    <location>
        <begin position="12"/>
        <end position="30"/>
    </location>
</feature>
<comment type="caution">
    <text evidence="7">The sequence shown here is derived from an EMBL/GenBank/DDBJ whole genome shotgun (WGS) entry which is preliminary data.</text>
</comment>
<feature type="transmembrane region" description="Helical" evidence="6">
    <location>
        <begin position="179"/>
        <end position="199"/>
    </location>
</feature>
<proteinExistence type="predicted"/>
<evidence type="ECO:0000313" key="7">
    <source>
        <dbReference type="EMBL" id="MBN1572885.1"/>
    </source>
</evidence>
<name>A0A9D8PPF0_9DELT</name>
<protein>
    <submittedName>
        <fullName evidence="7">APC family permease</fullName>
    </submittedName>
</protein>
<dbReference type="GO" id="GO:0022857">
    <property type="term" value="F:transmembrane transporter activity"/>
    <property type="evidence" value="ECO:0007669"/>
    <property type="project" value="InterPro"/>
</dbReference>
<feature type="transmembrane region" description="Helical" evidence="6">
    <location>
        <begin position="85"/>
        <end position="108"/>
    </location>
</feature>
<feature type="transmembrane region" description="Helical" evidence="6">
    <location>
        <begin position="42"/>
        <end position="64"/>
    </location>
</feature>
<reference evidence="7" key="2">
    <citation type="submission" date="2021-01" db="EMBL/GenBank/DDBJ databases">
        <authorList>
            <person name="Hahn C.R."/>
            <person name="Youssef N.H."/>
            <person name="Elshahed M."/>
        </authorList>
    </citation>
    <scope>NUCLEOTIDE SEQUENCE</scope>
    <source>
        <strain evidence="7">Zod_Metabat.24</strain>
    </source>
</reference>